<dbReference type="OrthoDB" id="10252683at2759"/>
<dbReference type="EMBL" id="LXWW01000044">
    <property type="protein sequence ID" value="OAO17161.1"/>
    <property type="molecule type" value="Genomic_DNA"/>
</dbReference>
<dbReference type="FunFam" id="4.10.830.10:FF:000002">
    <property type="entry name" value="40S ribosomal protein S29"/>
    <property type="match status" value="1"/>
</dbReference>
<comment type="cofactor">
    <cofactor evidence="1">
        <name>Zn(2+)</name>
        <dbReference type="ChEBI" id="CHEBI:29105"/>
    </cofactor>
</comment>
<dbReference type="PANTHER" id="PTHR12010">
    <property type="entry name" value="40S RIBOSOMAL PROTEIN S29"/>
    <property type="match status" value="1"/>
</dbReference>
<dbReference type="InterPro" id="IPR039744">
    <property type="entry name" value="RIbosomal_uS14_euk_arc"/>
</dbReference>
<dbReference type="PROSITE" id="PS00527">
    <property type="entry name" value="RIBOSOMAL_S14"/>
    <property type="match status" value="1"/>
</dbReference>
<dbReference type="NCBIfam" id="NF004424">
    <property type="entry name" value="PRK05766.1"/>
    <property type="match status" value="1"/>
</dbReference>
<accession>A0A196SLK5</accession>
<proteinExistence type="inferred from homology"/>
<reference evidence="6 7" key="1">
    <citation type="submission" date="2016-05" db="EMBL/GenBank/DDBJ databases">
        <title>Nuclear genome of Blastocystis sp. subtype 1 NandII.</title>
        <authorList>
            <person name="Gentekaki E."/>
            <person name="Curtis B."/>
            <person name="Stairs C."/>
            <person name="Eme L."/>
            <person name="Herman E."/>
            <person name="Klimes V."/>
            <person name="Arias M.C."/>
            <person name="Elias M."/>
            <person name="Hilliou F."/>
            <person name="Klute M."/>
            <person name="Malik S.-B."/>
            <person name="Pightling A."/>
            <person name="Rachubinski R."/>
            <person name="Salas D."/>
            <person name="Schlacht A."/>
            <person name="Suga H."/>
            <person name="Archibald J."/>
            <person name="Ball S.G."/>
            <person name="Clark G."/>
            <person name="Dacks J."/>
            <person name="Van Der Giezen M."/>
            <person name="Tsaousis A."/>
            <person name="Roger A."/>
        </authorList>
    </citation>
    <scope>NUCLEOTIDE SEQUENCE [LARGE SCALE GENOMIC DNA]</scope>
    <source>
        <strain evidence="7">ATCC 50177 / NandII</strain>
    </source>
</reference>
<dbReference type="PANTHER" id="PTHR12010:SF2">
    <property type="entry name" value="40S RIBOSOMAL PROTEIN S29"/>
    <property type="match status" value="1"/>
</dbReference>
<keyword evidence="7" id="KW-1185">Reference proteome</keyword>
<name>A0A196SLK5_BLAHN</name>
<organism evidence="6 7">
    <name type="scientific">Blastocystis sp. subtype 1 (strain ATCC 50177 / NandII)</name>
    <dbReference type="NCBI Taxonomy" id="478820"/>
    <lineage>
        <taxon>Eukaryota</taxon>
        <taxon>Sar</taxon>
        <taxon>Stramenopiles</taxon>
        <taxon>Bigyra</taxon>
        <taxon>Opalozoa</taxon>
        <taxon>Opalinata</taxon>
        <taxon>Blastocystidae</taxon>
        <taxon>Blastocystis</taxon>
    </lineage>
</organism>
<keyword evidence="4 6" id="KW-0689">Ribosomal protein</keyword>
<evidence type="ECO:0000256" key="1">
    <source>
        <dbReference type="ARBA" id="ARBA00001947"/>
    </source>
</evidence>
<comment type="similarity">
    <text evidence="2">Belongs to the universal ribosomal protein uS14 family.</text>
</comment>
<dbReference type="InterPro" id="IPR001209">
    <property type="entry name" value="Ribosomal_uS14"/>
</dbReference>
<dbReference type="Gene3D" id="4.10.830.10">
    <property type="entry name" value="30s Ribosomal Protein S14, Chain N"/>
    <property type="match status" value="1"/>
</dbReference>
<dbReference type="GO" id="GO:0008270">
    <property type="term" value="F:zinc ion binding"/>
    <property type="evidence" value="ECO:0007669"/>
    <property type="project" value="InterPro"/>
</dbReference>
<dbReference type="Pfam" id="PF00253">
    <property type="entry name" value="Ribosomal_S14"/>
    <property type="match status" value="1"/>
</dbReference>
<dbReference type="GO" id="GO:0003735">
    <property type="term" value="F:structural constituent of ribosome"/>
    <property type="evidence" value="ECO:0007669"/>
    <property type="project" value="InterPro"/>
</dbReference>
<dbReference type="InterPro" id="IPR043140">
    <property type="entry name" value="Ribosomal_uS14_sf"/>
</dbReference>
<dbReference type="AlphaFoldDB" id="A0A196SLK5"/>
<dbReference type="InterPro" id="IPR018271">
    <property type="entry name" value="Ribosomal_uS14_CS"/>
</dbReference>
<evidence type="ECO:0000256" key="3">
    <source>
        <dbReference type="ARBA" id="ARBA00022833"/>
    </source>
</evidence>
<gene>
    <name evidence="6" type="ORF">AV274_1100</name>
</gene>
<dbReference type="GO" id="GO:0022627">
    <property type="term" value="C:cytosolic small ribosomal subunit"/>
    <property type="evidence" value="ECO:0007669"/>
    <property type="project" value="TreeGrafter"/>
</dbReference>
<dbReference type="STRING" id="478820.A0A196SLK5"/>
<sequence length="104" mass="12476">MGIDKREPLNTPRTVIGLHDLEAERYHCTRTMEWLLCVDKRNHLRLYLRIMPSLDYTHPREFGPGSRCCRACGNRRGLIRKYDLFLCRRCFREQAPKIGFVHYH</sequence>
<evidence type="ECO:0000256" key="2">
    <source>
        <dbReference type="ARBA" id="ARBA00009083"/>
    </source>
</evidence>
<keyword evidence="5" id="KW-0687">Ribonucleoprotein</keyword>
<evidence type="ECO:0000313" key="6">
    <source>
        <dbReference type="EMBL" id="OAO17161.1"/>
    </source>
</evidence>
<dbReference type="Proteomes" id="UP000078348">
    <property type="component" value="Unassembled WGS sequence"/>
</dbReference>
<evidence type="ECO:0000256" key="4">
    <source>
        <dbReference type="ARBA" id="ARBA00022980"/>
    </source>
</evidence>
<comment type="caution">
    <text evidence="6">The sequence shown here is derived from an EMBL/GenBank/DDBJ whole genome shotgun (WGS) entry which is preliminary data.</text>
</comment>
<dbReference type="GO" id="GO:0002181">
    <property type="term" value="P:cytoplasmic translation"/>
    <property type="evidence" value="ECO:0007669"/>
    <property type="project" value="TreeGrafter"/>
</dbReference>
<evidence type="ECO:0000256" key="5">
    <source>
        <dbReference type="ARBA" id="ARBA00023274"/>
    </source>
</evidence>
<evidence type="ECO:0000313" key="7">
    <source>
        <dbReference type="Proteomes" id="UP000078348"/>
    </source>
</evidence>
<protein>
    <submittedName>
        <fullName evidence="6">Ribosomal protein S29</fullName>
    </submittedName>
</protein>
<keyword evidence="3" id="KW-0862">Zinc</keyword>